<dbReference type="Pfam" id="PF01634">
    <property type="entry name" value="HisG"/>
    <property type="match status" value="1"/>
</dbReference>
<feature type="domain" description="ATP phosphoribosyltransferase catalytic" evidence="12">
    <location>
        <begin position="63"/>
        <end position="218"/>
    </location>
</feature>
<keyword evidence="14" id="KW-1185">Reference proteome</keyword>
<dbReference type="SUPFAM" id="SSF53850">
    <property type="entry name" value="Periplasmic binding protein-like II"/>
    <property type="match status" value="1"/>
</dbReference>
<protein>
    <recommendedName>
        <fullName evidence="5 11">ATP phosphoribosyltransferase</fullName>
        <ecNumber evidence="4 11">2.4.2.17</ecNumber>
    </recommendedName>
</protein>
<evidence type="ECO:0000259" key="12">
    <source>
        <dbReference type="Pfam" id="PF01634"/>
    </source>
</evidence>
<comment type="function">
    <text evidence="10">Catalyzes the condensation of ATP and 5-phosphoribose 1-diphosphate to form N'-(5'-phosphoribosyl)-ATP (PR-ATP). Has a crucial role in the pathway because the rate of histidine biosynthesis seems to be controlled primarily by regulation of HisG enzymatic activity.</text>
</comment>
<keyword evidence="6" id="KW-0028">Amino-acid biosynthesis</keyword>
<evidence type="ECO:0000256" key="2">
    <source>
        <dbReference type="ARBA" id="ARBA00004667"/>
    </source>
</evidence>
<comment type="pathway">
    <text evidence="2">Amino-acid biosynthesis; L-histidine biosynthesis; L-histidine from 5-phospho-alpha-D-ribose 1-diphosphate: step 1/9.</text>
</comment>
<evidence type="ECO:0000256" key="7">
    <source>
        <dbReference type="ARBA" id="ARBA00022676"/>
    </source>
</evidence>
<evidence type="ECO:0000313" key="13">
    <source>
        <dbReference type="EMBL" id="GLS17126.1"/>
    </source>
</evidence>
<dbReference type="PANTHER" id="PTHR21403:SF8">
    <property type="entry name" value="ATP PHOSPHORIBOSYLTRANSFERASE"/>
    <property type="match status" value="1"/>
</dbReference>
<dbReference type="InterPro" id="IPR001348">
    <property type="entry name" value="ATP_PRibTrfase_HisG"/>
</dbReference>
<dbReference type="CDD" id="cd13593">
    <property type="entry name" value="PBP2_HisGL3"/>
    <property type="match status" value="1"/>
</dbReference>
<dbReference type="GO" id="GO:0016757">
    <property type="term" value="F:glycosyltransferase activity"/>
    <property type="evidence" value="ECO:0007669"/>
    <property type="project" value="UniProtKB-KW"/>
</dbReference>
<reference evidence="14" key="1">
    <citation type="journal article" date="2019" name="Int. J. Syst. Evol. Microbiol.">
        <title>The Global Catalogue of Microorganisms (GCM) 10K type strain sequencing project: providing services to taxonomists for standard genome sequencing and annotation.</title>
        <authorList>
            <consortium name="The Broad Institute Genomics Platform"/>
            <consortium name="The Broad Institute Genome Sequencing Center for Infectious Disease"/>
            <person name="Wu L."/>
            <person name="Ma J."/>
        </authorList>
    </citation>
    <scope>NUCLEOTIDE SEQUENCE [LARGE SCALE GENOMIC DNA]</scope>
    <source>
        <strain evidence="14">NBRC 101365</strain>
    </source>
</reference>
<evidence type="ECO:0000256" key="8">
    <source>
        <dbReference type="ARBA" id="ARBA00022679"/>
    </source>
</evidence>
<evidence type="ECO:0000256" key="11">
    <source>
        <dbReference type="NCBIfam" id="TIGR00070"/>
    </source>
</evidence>
<keyword evidence="9" id="KW-0368">Histidine biosynthesis</keyword>
<accession>A0ABQ6C9S5</accession>
<proteinExistence type="inferred from homology"/>
<dbReference type="Proteomes" id="UP001156882">
    <property type="component" value="Unassembled WGS sequence"/>
</dbReference>
<dbReference type="PROSITE" id="PS01316">
    <property type="entry name" value="ATP_P_PHORIBOSYLTR"/>
    <property type="match status" value="1"/>
</dbReference>
<dbReference type="PANTHER" id="PTHR21403">
    <property type="entry name" value="ATP PHOSPHORIBOSYLTRANSFERASE ATP-PRTASE"/>
    <property type="match status" value="1"/>
</dbReference>
<dbReference type="InterPro" id="IPR013820">
    <property type="entry name" value="ATP_PRibTrfase_cat"/>
</dbReference>
<organism evidence="13 14">
    <name type="scientific">Labrys miyagiensis</name>
    <dbReference type="NCBI Taxonomy" id="346912"/>
    <lineage>
        <taxon>Bacteria</taxon>
        <taxon>Pseudomonadati</taxon>
        <taxon>Pseudomonadota</taxon>
        <taxon>Alphaproteobacteria</taxon>
        <taxon>Hyphomicrobiales</taxon>
        <taxon>Xanthobacteraceae</taxon>
        <taxon>Labrys</taxon>
    </lineage>
</organism>
<dbReference type="EC" id="2.4.2.17" evidence="4 11"/>
<dbReference type="InterPro" id="IPR018198">
    <property type="entry name" value="ATP_PRibTrfase_CS"/>
</dbReference>
<evidence type="ECO:0000256" key="4">
    <source>
        <dbReference type="ARBA" id="ARBA00011946"/>
    </source>
</evidence>
<comment type="similarity">
    <text evidence="3">Belongs to the ATP phosphoribosyltransferase family. Short subfamily.</text>
</comment>
<keyword evidence="7 13" id="KW-0328">Glycosyltransferase</keyword>
<dbReference type="NCBIfam" id="TIGR00070">
    <property type="entry name" value="hisG"/>
    <property type="match status" value="1"/>
</dbReference>
<dbReference type="EMBL" id="BSPC01000004">
    <property type="protein sequence ID" value="GLS17126.1"/>
    <property type="molecule type" value="Genomic_DNA"/>
</dbReference>
<comment type="catalytic activity">
    <reaction evidence="1">
        <text>1-(5-phospho-beta-D-ribosyl)-ATP + diphosphate = 5-phospho-alpha-D-ribose 1-diphosphate + ATP</text>
        <dbReference type="Rhea" id="RHEA:18473"/>
        <dbReference type="ChEBI" id="CHEBI:30616"/>
        <dbReference type="ChEBI" id="CHEBI:33019"/>
        <dbReference type="ChEBI" id="CHEBI:58017"/>
        <dbReference type="ChEBI" id="CHEBI:73183"/>
        <dbReference type="EC" id="2.4.2.17"/>
    </reaction>
</comment>
<evidence type="ECO:0000256" key="9">
    <source>
        <dbReference type="ARBA" id="ARBA00023102"/>
    </source>
</evidence>
<evidence type="ECO:0000256" key="3">
    <source>
        <dbReference type="ARBA" id="ARBA00009489"/>
    </source>
</evidence>
<sequence length="331" mass="35083">MNAPSSPLQSPLLLGIPSKGRLQENCTAFFERAGIRFVQERGARDYRGAVPGMDDVEVLFLSASEIAGQLASGAIHFGVTGEDLVRESIPRADERVSLIQPLGFGQANVVVAVPQAWIDVRTMADIEDVAAGFRQRHGRRLKVATKYINLTRAFFSAHGVADYLIVESLGATEGAPASGAADLIVDITTTGGTLTANALKVVDDGVMLRSQANLVASLGADWNPRARVGAAAILGRLAAKAKGSAQREIRCVLRGANQQHLQDAARQFGASAPFGLPAPGQPLTFHVPAGQVFDFAAWLTEQGAAAIAVTNLDFVFEPQNALYSELEKRLG</sequence>
<comment type="caution">
    <text evidence="13">The sequence shown here is derived from an EMBL/GenBank/DDBJ whole genome shotgun (WGS) entry which is preliminary data.</text>
</comment>
<evidence type="ECO:0000256" key="1">
    <source>
        <dbReference type="ARBA" id="ARBA00000915"/>
    </source>
</evidence>
<name>A0ABQ6C9S5_9HYPH</name>
<evidence type="ECO:0000256" key="6">
    <source>
        <dbReference type="ARBA" id="ARBA00022605"/>
    </source>
</evidence>
<evidence type="ECO:0000313" key="14">
    <source>
        <dbReference type="Proteomes" id="UP001156882"/>
    </source>
</evidence>
<keyword evidence="8" id="KW-0808">Transferase</keyword>
<dbReference type="RefSeq" id="WP_284309957.1">
    <property type="nucleotide sequence ID" value="NZ_BSPC01000004.1"/>
</dbReference>
<dbReference type="Gene3D" id="3.40.190.10">
    <property type="entry name" value="Periplasmic binding protein-like II"/>
    <property type="match status" value="2"/>
</dbReference>
<evidence type="ECO:0000256" key="5">
    <source>
        <dbReference type="ARBA" id="ARBA00020998"/>
    </source>
</evidence>
<gene>
    <name evidence="13" type="primary">hisG</name>
    <name evidence="13" type="ORF">GCM10007874_01410</name>
</gene>
<evidence type="ECO:0000256" key="10">
    <source>
        <dbReference type="ARBA" id="ARBA00024861"/>
    </source>
</evidence>